<evidence type="ECO:0000256" key="2">
    <source>
        <dbReference type="ARBA" id="ARBA00006706"/>
    </source>
</evidence>
<evidence type="ECO:0000256" key="7">
    <source>
        <dbReference type="RuleBase" id="RU004466"/>
    </source>
</evidence>
<keyword evidence="5" id="KW-0460">Magnesium</keyword>
<dbReference type="InterPro" id="IPR000092">
    <property type="entry name" value="Polyprenyl_synt"/>
</dbReference>
<keyword evidence="6" id="KW-0414">Isoprene biosynthesis</keyword>
<dbReference type="EMBL" id="MPLS01000024">
    <property type="protein sequence ID" value="ORI97460.1"/>
    <property type="molecule type" value="Genomic_DNA"/>
</dbReference>
<dbReference type="Gene3D" id="1.10.600.10">
    <property type="entry name" value="Farnesyl Diphosphate Synthase"/>
    <property type="match status" value="1"/>
</dbReference>
<evidence type="ECO:0000256" key="3">
    <source>
        <dbReference type="ARBA" id="ARBA00022679"/>
    </source>
</evidence>
<protein>
    <submittedName>
        <fullName evidence="8">Farnesyl-diphosphate synthase</fullName>
    </submittedName>
</protein>
<dbReference type="PROSITE" id="PS00444">
    <property type="entry name" value="POLYPRENYL_SYNTHASE_2"/>
    <property type="match status" value="1"/>
</dbReference>
<dbReference type="RefSeq" id="WP_036068011.1">
    <property type="nucleotide sequence ID" value="NZ_MPLS01000024.1"/>
</dbReference>
<evidence type="ECO:0000256" key="4">
    <source>
        <dbReference type="ARBA" id="ARBA00022723"/>
    </source>
</evidence>
<dbReference type="InterPro" id="IPR033749">
    <property type="entry name" value="Polyprenyl_synt_CS"/>
</dbReference>
<proteinExistence type="inferred from homology"/>
<organism evidence="8 9">
    <name type="scientific">Leuconostoc pseudomesenteroides</name>
    <dbReference type="NCBI Taxonomy" id="33968"/>
    <lineage>
        <taxon>Bacteria</taxon>
        <taxon>Bacillati</taxon>
        <taxon>Bacillota</taxon>
        <taxon>Bacilli</taxon>
        <taxon>Lactobacillales</taxon>
        <taxon>Lactobacillaceae</taxon>
        <taxon>Leuconostoc</taxon>
    </lineage>
</organism>
<dbReference type="GO" id="GO:0046872">
    <property type="term" value="F:metal ion binding"/>
    <property type="evidence" value="ECO:0007669"/>
    <property type="project" value="UniProtKB-KW"/>
</dbReference>
<dbReference type="SUPFAM" id="SSF48576">
    <property type="entry name" value="Terpenoid synthases"/>
    <property type="match status" value="1"/>
</dbReference>
<dbReference type="Proteomes" id="UP000192288">
    <property type="component" value="Unassembled WGS sequence"/>
</dbReference>
<comment type="cofactor">
    <cofactor evidence="1">
        <name>Mg(2+)</name>
        <dbReference type="ChEBI" id="CHEBI:18420"/>
    </cofactor>
</comment>
<dbReference type="PANTHER" id="PTHR43281">
    <property type="entry name" value="FARNESYL DIPHOSPHATE SYNTHASE"/>
    <property type="match status" value="1"/>
</dbReference>
<evidence type="ECO:0000256" key="6">
    <source>
        <dbReference type="ARBA" id="ARBA00023229"/>
    </source>
</evidence>
<name>A0A1X0VCP5_LEUPS</name>
<sequence>MTNLKGFQNEWLPKINAQLENDLSQASSDDDLVAMMKYAVLNGGKRLRPLITLIVIDSFEQLITPSQLKIATAVEWVHSYSLVHDDLPAMDNDLIRRGKPSVHALYGEANAILVGDALLTGAFSVIPRALTVSGAPTMASIVSITQYLSEAAGADGMVLGQIHDMQNHDGAESDFDQESLLSLIYQPKTAALLRYAAQAGALLVKGSANDETFNPDLVTKIADFGEKLGLAFQIQDDLDDFQQDTTESVNALPHLVGVNAAERIRDNYLNDAQTILNDIARENHRFHPELLSELITFIGDKS</sequence>
<dbReference type="SFLD" id="SFLDS00005">
    <property type="entry name" value="Isoprenoid_Synthase_Type_I"/>
    <property type="match status" value="1"/>
</dbReference>
<comment type="similarity">
    <text evidence="2 7">Belongs to the FPP/GGPP synthase family.</text>
</comment>
<gene>
    <name evidence="8" type="ORF">BMR96_06915</name>
</gene>
<dbReference type="Pfam" id="PF00348">
    <property type="entry name" value="polyprenyl_synt"/>
    <property type="match status" value="1"/>
</dbReference>
<dbReference type="GO" id="GO:0008299">
    <property type="term" value="P:isoprenoid biosynthetic process"/>
    <property type="evidence" value="ECO:0007669"/>
    <property type="project" value="UniProtKB-KW"/>
</dbReference>
<evidence type="ECO:0000256" key="5">
    <source>
        <dbReference type="ARBA" id="ARBA00022842"/>
    </source>
</evidence>
<keyword evidence="3 7" id="KW-0808">Transferase</keyword>
<dbReference type="AlphaFoldDB" id="A0A1X0VCP5"/>
<dbReference type="InterPro" id="IPR008949">
    <property type="entry name" value="Isoprenoid_synthase_dom_sf"/>
</dbReference>
<dbReference type="GO" id="GO:0004659">
    <property type="term" value="F:prenyltransferase activity"/>
    <property type="evidence" value="ECO:0007669"/>
    <property type="project" value="InterPro"/>
</dbReference>
<keyword evidence="4" id="KW-0479">Metal-binding</keyword>
<dbReference type="STRING" id="33968.BMS77_08475"/>
<evidence type="ECO:0000256" key="1">
    <source>
        <dbReference type="ARBA" id="ARBA00001946"/>
    </source>
</evidence>
<dbReference type="PROSITE" id="PS00723">
    <property type="entry name" value="POLYPRENYL_SYNTHASE_1"/>
    <property type="match status" value="1"/>
</dbReference>
<dbReference type="PANTHER" id="PTHR43281:SF1">
    <property type="entry name" value="FARNESYL DIPHOSPHATE SYNTHASE"/>
    <property type="match status" value="1"/>
</dbReference>
<evidence type="ECO:0000313" key="9">
    <source>
        <dbReference type="Proteomes" id="UP000192288"/>
    </source>
</evidence>
<accession>A0A1X0VCP5</accession>
<comment type="caution">
    <text evidence="8">The sequence shown here is derived from an EMBL/GenBank/DDBJ whole genome shotgun (WGS) entry which is preliminary data.</text>
</comment>
<reference evidence="8 9" key="1">
    <citation type="journal article" date="2017" name="Front. Microbiol.">
        <title>Genomic Characterization of Dairy Associated Leuconostoc Species and Diversity of Leuconostocs in Undefined Mixed Mesophilic Starter Cultures.</title>
        <authorList>
            <person name="Frantzen C.A."/>
            <person name="Kot W."/>
            <person name="Pedersen T.B."/>
            <person name="Ardo Y.M."/>
            <person name="Broadbent J.R."/>
            <person name="Neve H."/>
            <person name="Hansen L.H."/>
            <person name="Dal Bello F."/>
            <person name="Ostlie H.M."/>
            <person name="Kleppen H.P."/>
            <person name="Vogensen F.K."/>
            <person name="Holo H."/>
        </authorList>
    </citation>
    <scope>NUCLEOTIDE SEQUENCE [LARGE SCALE GENOMIC DNA]</scope>
    <source>
        <strain evidence="8 9">LMGCF08</strain>
    </source>
</reference>
<evidence type="ECO:0000313" key="8">
    <source>
        <dbReference type="EMBL" id="ORI97460.1"/>
    </source>
</evidence>